<dbReference type="InterPro" id="IPR005644">
    <property type="entry name" value="NolW-like"/>
</dbReference>
<name>W0DMQ5_9GAMM</name>
<evidence type="ECO:0000256" key="3">
    <source>
        <dbReference type="ARBA" id="ARBA00022448"/>
    </source>
</evidence>
<dbReference type="Pfam" id="PF00263">
    <property type="entry name" value="Secretin"/>
    <property type="match status" value="1"/>
</dbReference>
<feature type="compositionally biased region" description="Acidic residues" evidence="11">
    <location>
        <begin position="46"/>
        <end position="55"/>
    </location>
</feature>
<keyword evidence="6 12" id="KW-0732">Signal</keyword>
<dbReference type="GO" id="GO:0015627">
    <property type="term" value="C:type II protein secretion system complex"/>
    <property type="evidence" value="ECO:0007669"/>
    <property type="project" value="InterPro"/>
</dbReference>
<dbReference type="PANTHER" id="PTHR30332">
    <property type="entry name" value="PROBABLE GENERAL SECRETION PATHWAY PROTEIN D"/>
    <property type="match status" value="1"/>
</dbReference>
<protein>
    <submittedName>
        <fullName evidence="16">General secretion pathway protein D</fullName>
    </submittedName>
</protein>
<evidence type="ECO:0000256" key="8">
    <source>
        <dbReference type="ARBA" id="ARBA00023136"/>
    </source>
</evidence>
<dbReference type="Proteomes" id="UP000005289">
    <property type="component" value="Chromosome"/>
</dbReference>
<evidence type="ECO:0000256" key="5">
    <source>
        <dbReference type="ARBA" id="ARBA00022692"/>
    </source>
</evidence>
<dbReference type="KEGG" id="tti:THITH_10160"/>
<dbReference type="Pfam" id="PF21305">
    <property type="entry name" value="type_II_gspD_N0"/>
    <property type="match status" value="1"/>
</dbReference>
<dbReference type="PROSITE" id="PS51257">
    <property type="entry name" value="PROKAR_LIPOPROTEIN"/>
    <property type="match status" value="1"/>
</dbReference>
<evidence type="ECO:0000313" key="16">
    <source>
        <dbReference type="EMBL" id="AHE98552.1"/>
    </source>
</evidence>
<dbReference type="GO" id="GO:0009279">
    <property type="term" value="C:cell outer membrane"/>
    <property type="evidence" value="ECO:0007669"/>
    <property type="project" value="UniProtKB-SubCell"/>
</dbReference>
<feature type="chain" id="PRO_5004787733" evidence="12">
    <location>
        <begin position="23"/>
        <end position="719"/>
    </location>
</feature>
<evidence type="ECO:0000256" key="4">
    <source>
        <dbReference type="ARBA" id="ARBA00022452"/>
    </source>
</evidence>
<dbReference type="STRING" id="713585.THITH_10160"/>
<feature type="domain" description="GspD-like N0" evidence="15">
    <location>
        <begin position="89"/>
        <end position="160"/>
    </location>
</feature>
<keyword evidence="5" id="KW-0812">Transmembrane</keyword>
<dbReference type="HOGENOM" id="CLU_006756_1_2_6"/>
<evidence type="ECO:0000259" key="14">
    <source>
        <dbReference type="Pfam" id="PF03958"/>
    </source>
</evidence>
<dbReference type="PRINTS" id="PR00811">
    <property type="entry name" value="BCTERIALGSPD"/>
</dbReference>
<dbReference type="InterPro" id="IPR038591">
    <property type="entry name" value="NolW-like_sf"/>
</dbReference>
<dbReference type="InterPro" id="IPR050810">
    <property type="entry name" value="Bact_Secretion_Sys_Channel"/>
</dbReference>
<dbReference type="GO" id="GO:0015628">
    <property type="term" value="P:protein secretion by the type II secretion system"/>
    <property type="evidence" value="ECO:0007669"/>
    <property type="project" value="InterPro"/>
</dbReference>
<dbReference type="Gene3D" id="3.30.1370.120">
    <property type="match status" value="3"/>
</dbReference>
<evidence type="ECO:0000259" key="15">
    <source>
        <dbReference type="Pfam" id="PF21305"/>
    </source>
</evidence>
<feature type="domain" description="Type II/III secretion system secretin-like" evidence="13">
    <location>
        <begin position="515"/>
        <end position="677"/>
    </location>
</feature>
<evidence type="ECO:0000313" key="17">
    <source>
        <dbReference type="Proteomes" id="UP000005289"/>
    </source>
</evidence>
<gene>
    <name evidence="16" type="ORF">THITH_10160</name>
</gene>
<feature type="domain" description="NolW-like" evidence="14">
    <location>
        <begin position="251"/>
        <end position="319"/>
    </location>
</feature>
<keyword evidence="3 10" id="KW-0813">Transport</keyword>
<accession>W0DMQ5</accession>
<evidence type="ECO:0000256" key="1">
    <source>
        <dbReference type="ARBA" id="ARBA00004442"/>
    </source>
</evidence>
<feature type="domain" description="NolW-like" evidence="14">
    <location>
        <begin position="187"/>
        <end position="242"/>
    </location>
</feature>
<dbReference type="InterPro" id="IPR004846">
    <property type="entry name" value="T2SS/T3SS_dom"/>
</dbReference>
<reference evidence="16 17" key="1">
    <citation type="submission" date="2013-12" db="EMBL/GenBank/DDBJ databases">
        <authorList>
            <consortium name="DOE Joint Genome Institute"/>
            <person name="Muyzer G."/>
            <person name="Huntemann M."/>
            <person name="Han J."/>
            <person name="Chen A."/>
            <person name="Kyrpides N."/>
            <person name="Mavromatis K."/>
            <person name="Markowitz V."/>
            <person name="Palaniappan K."/>
            <person name="Ivanova N."/>
            <person name="Schaumberg A."/>
            <person name="Pati A."/>
            <person name="Liolios K."/>
            <person name="Nordberg H.P."/>
            <person name="Cantor M.N."/>
            <person name="Hua S.X."/>
            <person name="Woyke T."/>
        </authorList>
    </citation>
    <scope>NUCLEOTIDE SEQUENCE [LARGE SCALE GENOMIC DNA]</scope>
    <source>
        <strain evidence="16 17">ARh 1</strain>
    </source>
</reference>
<dbReference type="Pfam" id="PF03958">
    <property type="entry name" value="Secretin_N"/>
    <property type="match status" value="3"/>
</dbReference>
<feature type="domain" description="NolW-like" evidence="14">
    <location>
        <begin position="330"/>
        <end position="446"/>
    </location>
</feature>
<evidence type="ECO:0000256" key="10">
    <source>
        <dbReference type="RuleBase" id="RU004004"/>
    </source>
</evidence>
<keyword evidence="17" id="KW-1185">Reference proteome</keyword>
<organism evidence="16 17">
    <name type="scientific">Thioalkalivibrio paradoxus ARh 1</name>
    <dbReference type="NCBI Taxonomy" id="713585"/>
    <lineage>
        <taxon>Bacteria</taxon>
        <taxon>Pseudomonadati</taxon>
        <taxon>Pseudomonadota</taxon>
        <taxon>Gammaproteobacteria</taxon>
        <taxon>Chromatiales</taxon>
        <taxon>Ectothiorhodospiraceae</taxon>
        <taxon>Thioalkalivibrio</taxon>
    </lineage>
</organism>
<feature type="region of interest" description="Disordered" evidence="11">
    <location>
        <begin position="355"/>
        <end position="399"/>
    </location>
</feature>
<dbReference type="InterPro" id="IPR049371">
    <property type="entry name" value="GspD-like_N0"/>
</dbReference>
<evidence type="ECO:0000256" key="11">
    <source>
        <dbReference type="SAM" id="MobiDB-lite"/>
    </source>
</evidence>
<dbReference type="InterPro" id="IPR001775">
    <property type="entry name" value="GspD/PilQ"/>
</dbReference>
<keyword evidence="9" id="KW-0998">Cell outer membrane</keyword>
<feature type="region of interest" description="Disordered" evidence="11">
    <location>
        <begin position="44"/>
        <end position="69"/>
    </location>
</feature>
<keyword evidence="8" id="KW-0472">Membrane</keyword>
<comment type="similarity">
    <text evidence="2">Belongs to the bacterial secretin family. GSP D subfamily.</text>
</comment>
<evidence type="ECO:0000256" key="9">
    <source>
        <dbReference type="ARBA" id="ARBA00023237"/>
    </source>
</evidence>
<dbReference type="EMBL" id="CP007029">
    <property type="protein sequence ID" value="AHE98552.1"/>
    <property type="molecule type" value="Genomic_DNA"/>
</dbReference>
<dbReference type="PANTHER" id="PTHR30332:SF25">
    <property type="entry name" value="SECRETIN XPSD"/>
    <property type="match status" value="1"/>
</dbReference>
<keyword evidence="7" id="KW-0653">Protein transport</keyword>
<evidence type="ECO:0000259" key="13">
    <source>
        <dbReference type="Pfam" id="PF00263"/>
    </source>
</evidence>
<sequence length="719" mass="76915">MRRRAATILSLAVLLVAGCASTPPPFGDDLMVPGRAAAVANTFDPLSDEDRETEAEDRPVPRLFPGTDATVRLPPPHRPVEVQGDAVTLNFVDAPLAEVVQAILGDLLELGYSIDGPLEGSVTLQTRSPVERDALPDLLDSLLRVNGAVMVQDSQGIFRIGPPGAVETLGVVPRRVDSLPPGHSLVIVPLAYVGAAEMARILDPVAPEGAVVRVDTTRNLLLLAGSRDQLEGWLQMVRSFDVDYLAGMSVGIFPLEQAAAGEVADALSVLLTESTGDDGVLAGALRVIPIERLNSLLVVTPRAHYLEQMRVWIERLDKGIDNALEPRLYVYPVQNGSATHLADLLNGLYGAGTAAPDRRTEGRVAPGLTPTRLTDGADGAEGSRRESAPAPNPSRNGGELTAAAKLGEDVRIMADERNNALLILAPRKDFRKIESALQRLDRMPSQVVIEASIIEVTLTDELRYGLEWFFTTRSGRYTGEGRLNMRGDGDIGPGQPGFSFAVTNPLGDIRAVLNALAERSLVNVLSNPTLMVLDNHTARIQVGDQQPVRSQETLTDGGVRTSSIEFRDTGVILEVTPSVNAGGLITLDVHQDVTDVGPVDSATGQRSFLQRNFQSRIAVRSGESIVLGGLIRDNRSDGRAGIPGLSTLPGLGPLFGTAQRGGTRTELLVMMTPRVIRDEHELRAVSEEIRTRMRGLRSQFGQAIGADSGALEPLPADAQ</sequence>
<evidence type="ECO:0000256" key="2">
    <source>
        <dbReference type="ARBA" id="ARBA00006980"/>
    </source>
</evidence>
<dbReference type="Gene3D" id="3.55.50.30">
    <property type="match status" value="1"/>
</dbReference>
<evidence type="ECO:0000256" key="7">
    <source>
        <dbReference type="ARBA" id="ARBA00022927"/>
    </source>
</evidence>
<evidence type="ECO:0000256" key="6">
    <source>
        <dbReference type="ARBA" id="ARBA00022729"/>
    </source>
</evidence>
<feature type="signal peptide" evidence="12">
    <location>
        <begin position="1"/>
        <end position="22"/>
    </location>
</feature>
<evidence type="ECO:0000256" key="12">
    <source>
        <dbReference type="SAM" id="SignalP"/>
    </source>
</evidence>
<dbReference type="AlphaFoldDB" id="W0DMQ5"/>
<dbReference type="NCBIfam" id="TIGR02517">
    <property type="entry name" value="type_II_gspD"/>
    <property type="match status" value="1"/>
</dbReference>
<keyword evidence="4" id="KW-1134">Transmembrane beta strand</keyword>
<comment type="subcellular location">
    <subcellularLocation>
        <location evidence="1 10">Cell outer membrane</location>
    </subcellularLocation>
</comment>
<proteinExistence type="inferred from homology"/>
<dbReference type="InterPro" id="IPR013356">
    <property type="entry name" value="T2SS_GspD"/>
</dbReference>